<evidence type="ECO:0000313" key="2">
    <source>
        <dbReference type="Proteomes" id="UP001632037"/>
    </source>
</evidence>
<dbReference type="EMBL" id="JBIMZQ010000021">
    <property type="protein sequence ID" value="KAL3665199.1"/>
    <property type="molecule type" value="Genomic_DNA"/>
</dbReference>
<gene>
    <name evidence="1" type="ORF">V7S43_009827</name>
</gene>
<reference evidence="1 2" key="1">
    <citation type="submission" date="2024-09" db="EMBL/GenBank/DDBJ databases">
        <title>Genome sequencing and assembly of Phytophthora oleae, isolate VK10A, causative agent of rot of olive drupes.</title>
        <authorList>
            <person name="Conti Taguali S."/>
            <person name="Riolo M."/>
            <person name="La Spada F."/>
            <person name="Cacciola S.O."/>
            <person name="Dionisio G."/>
        </authorList>
    </citation>
    <scope>NUCLEOTIDE SEQUENCE [LARGE SCALE GENOMIC DNA]</scope>
    <source>
        <strain evidence="1 2">VK10A</strain>
    </source>
</reference>
<protein>
    <submittedName>
        <fullName evidence="1">Uncharacterized protein</fullName>
    </submittedName>
</protein>
<evidence type="ECO:0000313" key="1">
    <source>
        <dbReference type="EMBL" id="KAL3665199.1"/>
    </source>
</evidence>
<accession>A0ABD3FI17</accession>
<name>A0ABD3FI17_9STRA</name>
<proteinExistence type="predicted"/>
<sequence>MPTILELIQVEKQAQDEEEARPPIVDVESSRSFIMETKPDPSENISLETCVLRVEEFDKMFRIDLIDRELESEGEALLKTFDSLDLARRSKFVFQLTIWKNCKTELNRLEYGRGFSYRFEKVHSLRLLYGNPAGSMQIRQLLRAHPLPFADEGGAGHVIHSPTSGCADSSRFSIVKALSPLQHTKDEAIPLAKRRQLMEHSQW</sequence>
<organism evidence="1 2">
    <name type="scientific">Phytophthora oleae</name>
    <dbReference type="NCBI Taxonomy" id="2107226"/>
    <lineage>
        <taxon>Eukaryota</taxon>
        <taxon>Sar</taxon>
        <taxon>Stramenopiles</taxon>
        <taxon>Oomycota</taxon>
        <taxon>Peronosporomycetes</taxon>
        <taxon>Peronosporales</taxon>
        <taxon>Peronosporaceae</taxon>
        <taxon>Phytophthora</taxon>
    </lineage>
</organism>
<comment type="caution">
    <text evidence="1">The sequence shown here is derived from an EMBL/GenBank/DDBJ whole genome shotgun (WGS) entry which is preliminary data.</text>
</comment>
<keyword evidence="2" id="KW-1185">Reference proteome</keyword>
<dbReference type="Proteomes" id="UP001632037">
    <property type="component" value="Unassembled WGS sequence"/>
</dbReference>
<dbReference type="AlphaFoldDB" id="A0ABD3FI17"/>